<dbReference type="Proteomes" id="UP000886998">
    <property type="component" value="Unassembled WGS sequence"/>
</dbReference>
<reference evidence="2" key="1">
    <citation type="submission" date="2020-08" db="EMBL/GenBank/DDBJ databases">
        <title>Multicomponent nature underlies the extraordinary mechanical properties of spider dragline silk.</title>
        <authorList>
            <person name="Kono N."/>
            <person name="Nakamura H."/>
            <person name="Mori M."/>
            <person name="Yoshida Y."/>
            <person name="Ohtoshi R."/>
            <person name="Malay A.D."/>
            <person name="Moran D.A.P."/>
            <person name="Tomita M."/>
            <person name="Numata K."/>
            <person name="Arakawa K."/>
        </authorList>
    </citation>
    <scope>NUCLEOTIDE SEQUENCE</scope>
</reference>
<dbReference type="PANTHER" id="PTHR45913">
    <property type="entry name" value="EPM2A-INTERACTING PROTEIN 1"/>
    <property type="match status" value="1"/>
</dbReference>
<dbReference type="EMBL" id="BMAV01027072">
    <property type="protein sequence ID" value="GFS56027.1"/>
    <property type="molecule type" value="Genomic_DNA"/>
</dbReference>
<keyword evidence="3" id="KW-1185">Reference proteome</keyword>
<dbReference type="AlphaFoldDB" id="A0A8X6Y4Q6"/>
<gene>
    <name evidence="2" type="ORF">TNIN_393721</name>
    <name evidence="1" type="ORF">TNIN_394431</name>
</gene>
<accession>A0A8X6Y4Q6</accession>
<sequence length="107" mass="12305">MLFSDLPNLQTILSRIQGTFASARTVERRITQMTENVIAKQNSGLQEALVFSIDFDESKDVNDVVRLAVVEQYCDKYQIYKELCSMIPLPGTTKGQDFFFQFINHTF</sequence>
<evidence type="ECO:0000313" key="1">
    <source>
        <dbReference type="EMBL" id="GFS56027.1"/>
    </source>
</evidence>
<proteinExistence type="predicted"/>
<evidence type="ECO:0000313" key="2">
    <source>
        <dbReference type="EMBL" id="GFY66026.1"/>
    </source>
</evidence>
<dbReference type="PANTHER" id="PTHR45913:SF10">
    <property type="entry name" value="DUF4371 DOMAIN-CONTAINING PROTEIN"/>
    <property type="match status" value="1"/>
</dbReference>
<comment type="caution">
    <text evidence="2">The sequence shown here is derived from an EMBL/GenBank/DDBJ whole genome shotgun (WGS) entry which is preliminary data.</text>
</comment>
<evidence type="ECO:0000313" key="3">
    <source>
        <dbReference type="Proteomes" id="UP000886998"/>
    </source>
</evidence>
<organism evidence="2 3">
    <name type="scientific">Trichonephila inaurata madagascariensis</name>
    <dbReference type="NCBI Taxonomy" id="2747483"/>
    <lineage>
        <taxon>Eukaryota</taxon>
        <taxon>Metazoa</taxon>
        <taxon>Ecdysozoa</taxon>
        <taxon>Arthropoda</taxon>
        <taxon>Chelicerata</taxon>
        <taxon>Arachnida</taxon>
        <taxon>Araneae</taxon>
        <taxon>Araneomorphae</taxon>
        <taxon>Entelegynae</taxon>
        <taxon>Araneoidea</taxon>
        <taxon>Nephilidae</taxon>
        <taxon>Trichonephila</taxon>
        <taxon>Trichonephila inaurata</taxon>
    </lineage>
</organism>
<dbReference type="EMBL" id="BMAV01015810">
    <property type="protein sequence ID" value="GFY66026.1"/>
    <property type="molecule type" value="Genomic_DNA"/>
</dbReference>
<name>A0A8X6Y4Q6_9ARAC</name>
<dbReference type="OrthoDB" id="7615241at2759"/>
<protein>
    <submittedName>
        <fullName evidence="2">Uncharacterized protein</fullName>
    </submittedName>
</protein>